<dbReference type="AlphaFoldDB" id="A0A814K5Y9"/>
<dbReference type="PANTHER" id="PTHR46333">
    <property type="entry name" value="CYTOKINESIS PROTEIN 3"/>
    <property type="match status" value="1"/>
</dbReference>
<dbReference type="PANTHER" id="PTHR46333:SF2">
    <property type="entry name" value="CYTOKINESIS PROTEIN 3"/>
    <property type="match status" value="1"/>
</dbReference>
<name>A0A814K5Y9_9BILA</name>
<dbReference type="Pfam" id="PF01841">
    <property type="entry name" value="Transglut_core"/>
    <property type="match status" value="1"/>
</dbReference>
<evidence type="ECO:0000313" key="2">
    <source>
        <dbReference type="EMBL" id="CAF1046690.1"/>
    </source>
</evidence>
<dbReference type="Gene3D" id="3.10.620.30">
    <property type="match status" value="1"/>
</dbReference>
<keyword evidence="3" id="KW-1185">Reference proteome</keyword>
<dbReference type="InterPro" id="IPR056564">
    <property type="entry name" value="Ig-like_KY"/>
</dbReference>
<dbReference type="EMBL" id="CAJNOC010005244">
    <property type="protein sequence ID" value="CAF1046690.1"/>
    <property type="molecule type" value="Genomic_DNA"/>
</dbReference>
<organism evidence="2 3">
    <name type="scientific">Brachionus calyciflorus</name>
    <dbReference type="NCBI Taxonomy" id="104777"/>
    <lineage>
        <taxon>Eukaryota</taxon>
        <taxon>Metazoa</taxon>
        <taxon>Spiralia</taxon>
        <taxon>Gnathifera</taxon>
        <taxon>Rotifera</taxon>
        <taxon>Eurotatoria</taxon>
        <taxon>Monogononta</taxon>
        <taxon>Pseudotrocha</taxon>
        <taxon>Ploima</taxon>
        <taxon>Brachionidae</taxon>
        <taxon>Brachionus</taxon>
    </lineage>
</organism>
<evidence type="ECO:0000259" key="1">
    <source>
        <dbReference type="SMART" id="SM00460"/>
    </source>
</evidence>
<sequence length="559" mass="65109">MGCCFSQNRVSDINNNETPINQNFNIEPKQQKFQQNEIDEWLNLIDNLLNRTDLNNHAKSKKRKEFKSLEQVANYLNKFPNKLDQIWVIYVWISENISYDADGFKNGDYGRNDAEGVLESGKAVCSGYSTIFEELCKLIGIECITVNGYAKGFGYKIGQKFKETNHAWNSVRINEKWYYIESTWGSGTVDYNYQFKKNFNPYWFCTPPEIFVEKHFSYDFQLDQNIKTLEQFEENVTNDLNFYVYGFQNVKKFPSPKIDVSHNPVCIEFQCTKDCEILAHLIKENSNKNESILVQKDTSLKPNKHCLIVDLKDKNVNYELKIYAKKTNSNQNNFEYLTCYILNRKKDDFNFKSIPFYNLSFLNDGIKLLSHGSRLICFDDNPLKLEMSGAEIYDLIGHVKDDNDQKLDGLVLIQKSLDKSKFLIDVTVPNQGKYELTLFFNKGNEKNYNFLTSFNLVKNKPSKTSDIKSFLTLYNSNVYIEGPLDYNLVSNTQYEFRIRMKNAIQLALVDANNSWYYFDESNVDLYTLKAKVECKGVANVFAKVNANDNFKSVCSYNFK</sequence>
<proteinExistence type="predicted"/>
<dbReference type="InterPro" id="IPR038765">
    <property type="entry name" value="Papain-like_cys_pep_sf"/>
</dbReference>
<dbReference type="SUPFAM" id="SSF54001">
    <property type="entry name" value="Cysteine proteinases"/>
    <property type="match status" value="1"/>
</dbReference>
<protein>
    <recommendedName>
        <fullName evidence="1">Transglutaminase-like domain-containing protein</fullName>
    </recommendedName>
</protein>
<dbReference type="OrthoDB" id="6129702at2759"/>
<dbReference type="GO" id="GO:0005737">
    <property type="term" value="C:cytoplasm"/>
    <property type="evidence" value="ECO:0007669"/>
    <property type="project" value="TreeGrafter"/>
</dbReference>
<comment type="caution">
    <text evidence="2">The sequence shown here is derived from an EMBL/GenBank/DDBJ whole genome shotgun (WGS) entry which is preliminary data.</text>
</comment>
<reference evidence="2" key="1">
    <citation type="submission" date="2021-02" db="EMBL/GenBank/DDBJ databases">
        <authorList>
            <person name="Nowell W R."/>
        </authorList>
    </citation>
    <scope>NUCLEOTIDE SEQUENCE</scope>
    <source>
        <strain evidence="2">Ploen Becks lab</strain>
    </source>
</reference>
<dbReference type="InterPro" id="IPR002931">
    <property type="entry name" value="Transglutaminase-like"/>
</dbReference>
<dbReference type="Proteomes" id="UP000663879">
    <property type="component" value="Unassembled WGS sequence"/>
</dbReference>
<gene>
    <name evidence="2" type="ORF">OXX778_LOCUS18620</name>
</gene>
<accession>A0A814K5Y9</accession>
<feature type="domain" description="Transglutaminase-like" evidence="1">
    <location>
        <begin position="117"/>
        <end position="184"/>
    </location>
</feature>
<dbReference type="Pfam" id="PF23265">
    <property type="entry name" value="Ig-like_KY"/>
    <property type="match status" value="1"/>
</dbReference>
<evidence type="ECO:0000313" key="3">
    <source>
        <dbReference type="Proteomes" id="UP000663879"/>
    </source>
</evidence>
<dbReference type="SMART" id="SM00460">
    <property type="entry name" value="TGc"/>
    <property type="match status" value="1"/>
</dbReference>
<dbReference type="InterPro" id="IPR052557">
    <property type="entry name" value="CAP/Cytokinesis_protein"/>
</dbReference>